<accession>A0ACB9FHY8</accession>
<keyword evidence="2" id="KW-1185">Reference proteome</keyword>
<gene>
    <name evidence="1" type="ORF">L6452_01434</name>
</gene>
<evidence type="ECO:0000313" key="2">
    <source>
        <dbReference type="Proteomes" id="UP001055879"/>
    </source>
</evidence>
<proteinExistence type="predicted"/>
<dbReference type="Proteomes" id="UP001055879">
    <property type="component" value="Linkage Group LG01"/>
</dbReference>
<sequence>MDHDMGINLETRGDESREQIDEETRVEIDESEEAIVERLTNDDYEFWRSTTPFLYNLVASHKTEWPSLTVEWLPDRVEPYGGDYLVQKIILGTHTANNVPNCLMLAQVKLPLFNDWTNDAEFGTSGKV</sequence>
<reference evidence="2" key="1">
    <citation type="journal article" date="2022" name="Mol. Ecol. Resour.">
        <title>The genomes of chicory, endive, great burdock and yacon provide insights into Asteraceae palaeo-polyploidization history and plant inulin production.</title>
        <authorList>
            <person name="Fan W."/>
            <person name="Wang S."/>
            <person name="Wang H."/>
            <person name="Wang A."/>
            <person name="Jiang F."/>
            <person name="Liu H."/>
            <person name="Zhao H."/>
            <person name="Xu D."/>
            <person name="Zhang Y."/>
        </authorList>
    </citation>
    <scope>NUCLEOTIDE SEQUENCE [LARGE SCALE GENOMIC DNA]</scope>
    <source>
        <strain evidence="2">cv. Niubang</strain>
    </source>
</reference>
<comment type="caution">
    <text evidence="1">The sequence shown here is derived from an EMBL/GenBank/DDBJ whole genome shotgun (WGS) entry which is preliminary data.</text>
</comment>
<reference evidence="1 2" key="2">
    <citation type="journal article" date="2022" name="Mol. Ecol. Resour.">
        <title>The genomes of chicory, endive, great burdock and yacon provide insights into Asteraceae paleo-polyploidization history and plant inulin production.</title>
        <authorList>
            <person name="Fan W."/>
            <person name="Wang S."/>
            <person name="Wang H."/>
            <person name="Wang A."/>
            <person name="Jiang F."/>
            <person name="Liu H."/>
            <person name="Zhao H."/>
            <person name="Xu D."/>
            <person name="Zhang Y."/>
        </authorList>
    </citation>
    <scope>NUCLEOTIDE SEQUENCE [LARGE SCALE GENOMIC DNA]</scope>
    <source>
        <strain evidence="2">cv. Niubang</strain>
    </source>
</reference>
<organism evidence="1 2">
    <name type="scientific">Arctium lappa</name>
    <name type="common">Greater burdock</name>
    <name type="synonym">Lappa major</name>
    <dbReference type="NCBI Taxonomy" id="4217"/>
    <lineage>
        <taxon>Eukaryota</taxon>
        <taxon>Viridiplantae</taxon>
        <taxon>Streptophyta</taxon>
        <taxon>Embryophyta</taxon>
        <taxon>Tracheophyta</taxon>
        <taxon>Spermatophyta</taxon>
        <taxon>Magnoliopsida</taxon>
        <taxon>eudicotyledons</taxon>
        <taxon>Gunneridae</taxon>
        <taxon>Pentapetalae</taxon>
        <taxon>asterids</taxon>
        <taxon>campanulids</taxon>
        <taxon>Asterales</taxon>
        <taxon>Asteraceae</taxon>
        <taxon>Carduoideae</taxon>
        <taxon>Cardueae</taxon>
        <taxon>Arctiinae</taxon>
        <taxon>Arctium</taxon>
    </lineage>
</organism>
<name>A0ACB9FHY8_ARCLA</name>
<dbReference type="EMBL" id="CM042047">
    <property type="protein sequence ID" value="KAI3770306.1"/>
    <property type="molecule type" value="Genomic_DNA"/>
</dbReference>
<protein>
    <submittedName>
        <fullName evidence="1">Uncharacterized protein</fullName>
    </submittedName>
</protein>
<evidence type="ECO:0000313" key="1">
    <source>
        <dbReference type="EMBL" id="KAI3770306.1"/>
    </source>
</evidence>